<protein>
    <recommendedName>
        <fullName evidence="1">PilZ domain-containing protein</fullName>
    </recommendedName>
</protein>
<feature type="domain" description="PilZ" evidence="1">
    <location>
        <begin position="5"/>
        <end position="67"/>
    </location>
</feature>
<dbReference type="EMBL" id="CP013068">
    <property type="protein sequence ID" value="ALV28552.1"/>
    <property type="molecule type" value="Genomic_DNA"/>
</dbReference>
<keyword evidence="3" id="KW-1185">Reference proteome</keyword>
<sequence length="80" mass="8943">MFSGKIIFNQQSSILNCIVRNLSESGACLEIDSQVGVPDQFELLVEGAGIRAEYRVIWRRVKRIGISRVNASSGRQNDDM</sequence>
<dbReference type="STRING" id="121719.APZ00_17020"/>
<dbReference type="SUPFAM" id="SSF141371">
    <property type="entry name" value="PilZ domain-like"/>
    <property type="match status" value="1"/>
</dbReference>
<evidence type="ECO:0000259" key="1">
    <source>
        <dbReference type="Pfam" id="PF07238"/>
    </source>
</evidence>
<reference evidence="2 3" key="1">
    <citation type="submission" date="2015-10" db="EMBL/GenBank/DDBJ databases">
        <title>The world's first case of liver abscess caused by Pannonibacter phragmitetus.</title>
        <authorList>
            <person name="Ming D."/>
            <person name="Wang M."/>
            <person name="Zhou Y."/>
            <person name="Jiang T."/>
            <person name="Hu S."/>
        </authorList>
    </citation>
    <scope>NUCLEOTIDE SEQUENCE [LARGE SCALE GENOMIC DNA]</scope>
    <source>
        <strain evidence="2 3">31801</strain>
    </source>
</reference>
<organism evidence="2 3">
    <name type="scientific">Pannonibacter phragmitetus</name>
    <dbReference type="NCBI Taxonomy" id="121719"/>
    <lineage>
        <taxon>Bacteria</taxon>
        <taxon>Pseudomonadati</taxon>
        <taxon>Pseudomonadota</taxon>
        <taxon>Alphaproteobacteria</taxon>
        <taxon>Hyphomicrobiales</taxon>
        <taxon>Stappiaceae</taxon>
        <taxon>Pannonibacter</taxon>
    </lineage>
</organism>
<dbReference type="Proteomes" id="UP000064921">
    <property type="component" value="Chromosome"/>
</dbReference>
<dbReference type="AlphaFoldDB" id="A0A0U3N6L7"/>
<proteinExistence type="predicted"/>
<gene>
    <name evidence="2" type="ORF">APZ00_17020</name>
</gene>
<dbReference type="Pfam" id="PF07238">
    <property type="entry name" value="PilZ"/>
    <property type="match status" value="1"/>
</dbReference>
<dbReference type="KEGG" id="pphr:APZ00_17020"/>
<evidence type="ECO:0000313" key="3">
    <source>
        <dbReference type="Proteomes" id="UP000064921"/>
    </source>
</evidence>
<dbReference type="GO" id="GO:0035438">
    <property type="term" value="F:cyclic-di-GMP binding"/>
    <property type="evidence" value="ECO:0007669"/>
    <property type="project" value="InterPro"/>
</dbReference>
<accession>A0A0U3N6L7</accession>
<name>A0A0U3N6L7_9HYPH</name>
<dbReference type="InterPro" id="IPR009875">
    <property type="entry name" value="PilZ_domain"/>
</dbReference>
<evidence type="ECO:0000313" key="2">
    <source>
        <dbReference type="EMBL" id="ALV28552.1"/>
    </source>
</evidence>